<dbReference type="AlphaFoldDB" id="A0AAV5VKA5"/>
<evidence type="ECO:0000256" key="1">
    <source>
        <dbReference type="SAM" id="Phobius"/>
    </source>
</evidence>
<name>A0AAV5VKA5_9BILA</name>
<dbReference type="Proteomes" id="UP001432322">
    <property type="component" value="Unassembled WGS sequence"/>
</dbReference>
<sequence length="113" mass="12729">MEVALLAVRFVEIVALLPGFALQIIAVMVINRVKMLGTFLKSFLILLIVANLWFCVSNFICALVTTLEGINLRFGFELQDNSTLREYADYYAQHQSNHALLTVLMCFTVVAIE</sequence>
<reference evidence="2" key="1">
    <citation type="submission" date="2023-10" db="EMBL/GenBank/DDBJ databases">
        <title>Genome assembly of Pristionchus species.</title>
        <authorList>
            <person name="Yoshida K."/>
            <person name="Sommer R.J."/>
        </authorList>
    </citation>
    <scope>NUCLEOTIDE SEQUENCE</scope>
    <source>
        <strain evidence="2">RS5133</strain>
    </source>
</reference>
<gene>
    <name evidence="2" type="ORF">PFISCL1PPCAC_11138</name>
</gene>
<evidence type="ECO:0000313" key="2">
    <source>
        <dbReference type="EMBL" id="GMT19841.1"/>
    </source>
</evidence>
<comment type="caution">
    <text evidence="2">The sequence shown here is derived from an EMBL/GenBank/DDBJ whole genome shotgun (WGS) entry which is preliminary data.</text>
</comment>
<feature type="transmembrane region" description="Helical" evidence="1">
    <location>
        <begin position="43"/>
        <end position="67"/>
    </location>
</feature>
<protein>
    <recommendedName>
        <fullName evidence="4">G protein-coupled receptor</fullName>
    </recommendedName>
</protein>
<keyword evidence="1" id="KW-0472">Membrane</keyword>
<evidence type="ECO:0000313" key="3">
    <source>
        <dbReference type="Proteomes" id="UP001432322"/>
    </source>
</evidence>
<feature type="non-terminal residue" evidence="2">
    <location>
        <position position="113"/>
    </location>
</feature>
<keyword evidence="1" id="KW-1133">Transmembrane helix</keyword>
<accession>A0AAV5VKA5</accession>
<dbReference type="EMBL" id="BTSY01000003">
    <property type="protein sequence ID" value="GMT19841.1"/>
    <property type="molecule type" value="Genomic_DNA"/>
</dbReference>
<keyword evidence="3" id="KW-1185">Reference proteome</keyword>
<proteinExistence type="predicted"/>
<feature type="transmembrane region" description="Helical" evidence="1">
    <location>
        <begin position="6"/>
        <end position="31"/>
    </location>
</feature>
<keyword evidence="1" id="KW-0812">Transmembrane</keyword>
<evidence type="ECO:0008006" key="4">
    <source>
        <dbReference type="Google" id="ProtNLM"/>
    </source>
</evidence>
<organism evidence="2 3">
    <name type="scientific">Pristionchus fissidentatus</name>
    <dbReference type="NCBI Taxonomy" id="1538716"/>
    <lineage>
        <taxon>Eukaryota</taxon>
        <taxon>Metazoa</taxon>
        <taxon>Ecdysozoa</taxon>
        <taxon>Nematoda</taxon>
        <taxon>Chromadorea</taxon>
        <taxon>Rhabditida</taxon>
        <taxon>Rhabditina</taxon>
        <taxon>Diplogasteromorpha</taxon>
        <taxon>Diplogasteroidea</taxon>
        <taxon>Neodiplogasteridae</taxon>
        <taxon>Pristionchus</taxon>
    </lineage>
</organism>